<feature type="domain" description="Winged helix-turn helix" evidence="1">
    <location>
        <begin position="114"/>
        <end position="168"/>
    </location>
</feature>
<gene>
    <name evidence="2" type="ORF">A7K69_15175</name>
</gene>
<evidence type="ECO:0000313" key="3">
    <source>
        <dbReference type="Proteomes" id="UP000078290"/>
    </source>
</evidence>
<keyword evidence="2" id="KW-0238">DNA-binding</keyword>
<dbReference type="SUPFAM" id="SSF46689">
    <property type="entry name" value="Homeodomain-like"/>
    <property type="match status" value="1"/>
</dbReference>
<dbReference type="Pfam" id="PF13551">
    <property type="entry name" value="HTH_29"/>
    <property type="match status" value="1"/>
</dbReference>
<organism evidence="2 3">
    <name type="scientific">Parageobacillus thermoglucosidasius</name>
    <name type="common">Geobacillus thermoglucosidasius</name>
    <dbReference type="NCBI Taxonomy" id="1426"/>
    <lineage>
        <taxon>Bacteria</taxon>
        <taxon>Bacillati</taxon>
        <taxon>Bacillota</taxon>
        <taxon>Bacilli</taxon>
        <taxon>Bacillales</taxon>
        <taxon>Anoxybacillaceae</taxon>
        <taxon>Parageobacillus</taxon>
    </lineage>
</organism>
<sequence>MARLTITHTHGLTLTDLRKLEKQQDNVQLRLRITAVRLVMEGHTGKEVANLCNVHRQSVAAKKFNTGGIDALLERKYGPGRPCFLTTEQQNEWKHVILTGSPSDYGLGGCATSWITPIIREYVRNTYDVGMSCPGILRMLWRLCLSYTCPICVLAKADSEKQQAFEHEIDLIKKLLNNDTVLLCQDGTHVRAY</sequence>
<accession>A0A1B7KMX2</accession>
<dbReference type="Proteomes" id="UP000078290">
    <property type="component" value="Unassembled WGS sequence"/>
</dbReference>
<evidence type="ECO:0000259" key="1">
    <source>
        <dbReference type="Pfam" id="PF13592"/>
    </source>
</evidence>
<evidence type="ECO:0000313" key="2">
    <source>
        <dbReference type="EMBL" id="OAT71412.1"/>
    </source>
</evidence>
<dbReference type="OrthoDB" id="2606899at2"/>
<dbReference type="AlphaFoldDB" id="A0A1B7KMX2"/>
<proteinExistence type="predicted"/>
<dbReference type="Pfam" id="PF13592">
    <property type="entry name" value="HTH_33"/>
    <property type="match status" value="1"/>
</dbReference>
<name>A0A1B7KMX2_PARTM</name>
<reference evidence="3" key="1">
    <citation type="submission" date="2016-05" db="EMBL/GenBank/DDBJ databases">
        <authorList>
            <person name="Wang W."/>
            <person name="Zhu L."/>
        </authorList>
    </citation>
    <scope>NUCLEOTIDE SEQUENCE [LARGE SCALE GENOMIC DNA]</scope>
    <source>
        <strain evidence="3">W-2</strain>
    </source>
</reference>
<dbReference type="GO" id="GO:0003677">
    <property type="term" value="F:DNA binding"/>
    <property type="evidence" value="ECO:0007669"/>
    <property type="project" value="UniProtKB-KW"/>
</dbReference>
<dbReference type="RefSeq" id="WP_064553480.1">
    <property type="nucleotide sequence ID" value="NZ_LXMA01000043.1"/>
</dbReference>
<dbReference type="InterPro" id="IPR025959">
    <property type="entry name" value="Winged_HTH_dom"/>
</dbReference>
<dbReference type="EMBL" id="LXMA01000043">
    <property type="protein sequence ID" value="OAT71412.1"/>
    <property type="molecule type" value="Genomic_DNA"/>
</dbReference>
<protein>
    <submittedName>
        <fullName evidence="2">DNA-binding protein</fullName>
    </submittedName>
</protein>
<comment type="caution">
    <text evidence="2">The sequence shown here is derived from an EMBL/GenBank/DDBJ whole genome shotgun (WGS) entry which is preliminary data.</text>
</comment>
<dbReference type="InterPro" id="IPR009057">
    <property type="entry name" value="Homeodomain-like_sf"/>
</dbReference>